<evidence type="ECO:0000313" key="3">
    <source>
        <dbReference type="Proteomes" id="UP001255601"/>
    </source>
</evidence>
<dbReference type="EMBL" id="JAVIZC010000001">
    <property type="protein sequence ID" value="MDR6100892.1"/>
    <property type="molecule type" value="Genomic_DNA"/>
</dbReference>
<sequence length="85" mass="9257">MSDYEGAAKMIGDFSKAKTPLADKGYDADCFRDALVKRKITAVIPHQAHPEFIKVSSRSMVWSPKRRSYSPGAPTCLVPGIDGAD</sequence>
<proteinExistence type="predicted"/>
<reference evidence="2" key="1">
    <citation type="submission" date="2023-08" db="EMBL/GenBank/DDBJ databases">
        <title>Functional and genomic diversity of the sorghum phyllosphere microbiome.</title>
        <authorList>
            <person name="Shade A."/>
        </authorList>
    </citation>
    <scope>NUCLEOTIDE SEQUENCE</scope>
    <source>
        <strain evidence="2">SORGH_AS_0974</strain>
    </source>
</reference>
<gene>
    <name evidence="2" type="ORF">QE369_001070</name>
</gene>
<dbReference type="AlphaFoldDB" id="A0AAJ2BA46"/>
<feature type="region of interest" description="Disordered" evidence="1">
    <location>
        <begin position="64"/>
        <end position="85"/>
    </location>
</feature>
<organism evidence="2 3">
    <name type="scientific">Agrobacterium larrymoorei</name>
    <dbReference type="NCBI Taxonomy" id="160699"/>
    <lineage>
        <taxon>Bacteria</taxon>
        <taxon>Pseudomonadati</taxon>
        <taxon>Pseudomonadota</taxon>
        <taxon>Alphaproteobacteria</taxon>
        <taxon>Hyphomicrobiales</taxon>
        <taxon>Rhizobiaceae</taxon>
        <taxon>Rhizobium/Agrobacterium group</taxon>
        <taxon>Agrobacterium</taxon>
    </lineage>
</organism>
<evidence type="ECO:0000256" key="1">
    <source>
        <dbReference type="SAM" id="MobiDB-lite"/>
    </source>
</evidence>
<comment type="caution">
    <text evidence="2">The sequence shown here is derived from an EMBL/GenBank/DDBJ whole genome shotgun (WGS) entry which is preliminary data.</text>
</comment>
<name>A0AAJ2BA46_9HYPH</name>
<accession>A0AAJ2BA46</accession>
<dbReference type="Proteomes" id="UP001255601">
    <property type="component" value="Unassembled WGS sequence"/>
</dbReference>
<protein>
    <submittedName>
        <fullName evidence="2">Transposase</fullName>
    </submittedName>
</protein>
<evidence type="ECO:0000313" key="2">
    <source>
        <dbReference type="EMBL" id="MDR6100892.1"/>
    </source>
</evidence>